<dbReference type="InterPro" id="IPR005940">
    <property type="entry name" value="Anthranilate_Pribosyl_Tfrase"/>
</dbReference>
<comment type="catalytic activity">
    <reaction evidence="5">
        <text>N-(5-phospho-beta-D-ribosyl)anthranilate + diphosphate = 5-phospho-alpha-D-ribose 1-diphosphate + anthranilate</text>
        <dbReference type="Rhea" id="RHEA:11768"/>
        <dbReference type="ChEBI" id="CHEBI:16567"/>
        <dbReference type="ChEBI" id="CHEBI:18277"/>
        <dbReference type="ChEBI" id="CHEBI:33019"/>
        <dbReference type="ChEBI" id="CHEBI:58017"/>
        <dbReference type="EC" id="2.4.2.18"/>
    </reaction>
</comment>
<sequence length="360" mass="36412">MAAAGGDAGPGAPRVTGWPDLLGALVQGRDQSRASTAWAMEQILGGAATPAQIAAFVVALRAKGETVEEIAGLADTMLDFATPVEIGGAAVDVVGSGGDRSNTVNISTMAALVAAGAGARVVKHGNRAASSACGSADVLEALGVALDLPPEAQQEVADRAGIVFLFAPHYHPALRHAGPVRRELGIPTTFNYLGPLTNPAQPGAQAVGVADGRMAALVAGVFAARGHQGLVVHGGDGLDELTTTTSSRVWVHTGGAVTETALDPRDLGLPRADPDDLTGGDPAHNAQVVRDVLAGRPGPVHDVVVLNAAATLVAFAGPEPERLTEQLAEQLAVAEDAIASGRAAETLDRWVDVTRALALS</sequence>
<feature type="domain" description="Glycosyl transferase family 3" evidence="6">
    <location>
        <begin position="89"/>
        <end position="343"/>
    </location>
</feature>
<comment type="cofactor">
    <cofactor evidence="5">
        <name>Mg(2+)</name>
        <dbReference type="ChEBI" id="CHEBI:18420"/>
    </cofactor>
    <text evidence="5">Binds 2 magnesium ions per monomer.</text>
</comment>
<keyword evidence="2 5" id="KW-0808">Transferase</keyword>
<feature type="domain" description="Glycosyl transferase family 3 N-terminal" evidence="7">
    <location>
        <begin position="20"/>
        <end position="81"/>
    </location>
</feature>
<dbReference type="Proteomes" id="UP000758168">
    <property type="component" value="Unassembled WGS sequence"/>
</dbReference>
<gene>
    <name evidence="5" type="primary">trpD</name>
    <name evidence="8" type="ORF">JOF54_003251</name>
</gene>
<keyword evidence="5" id="KW-0028">Amino-acid biosynthesis</keyword>
<keyword evidence="5" id="KW-0460">Magnesium</keyword>
<feature type="binding site" evidence="5">
    <location>
        <position position="240"/>
    </location>
    <ligand>
        <name>Mg(2+)</name>
        <dbReference type="ChEBI" id="CHEBI:18420"/>
        <label>2</label>
    </ligand>
</feature>
<feature type="binding site" evidence="5">
    <location>
        <begin position="98"/>
        <end position="99"/>
    </location>
    <ligand>
        <name>5-phospho-alpha-D-ribose 1-diphosphate</name>
        <dbReference type="ChEBI" id="CHEBI:58017"/>
    </ligand>
</feature>
<comment type="subunit">
    <text evidence="5">Homodimer.</text>
</comment>
<dbReference type="SUPFAM" id="SSF47648">
    <property type="entry name" value="Nucleoside phosphorylase/phosphoribosyltransferase N-terminal domain"/>
    <property type="match status" value="1"/>
</dbReference>
<dbReference type="SUPFAM" id="SSF52418">
    <property type="entry name" value="Nucleoside phosphorylase/phosphoribosyltransferase catalytic domain"/>
    <property type="match status" value="1"/>
</dbReference>
<dbReference type="Gene3D" id="3.40.1030.10">
    <property type="entry name" value="Nucleoside phosphorylase/phosphoribosyltransferase catalytic domain"/>
    <property type="match status" value="1"/>
</dbReference>
<keyword evidence="4 5" id="KW-0057">Aromatic amino acid biosynthesis</keyword>
<evidence type="ECO:0000256" key="5">
    <source>
        <dbReference type="HAMAP-Rule" id="MF_00211"/>
    </source>
</evidence>
<evidence type="ECO:0000256" key="2">
    <source>
        <dbReference type="ARBA" id="ARBA00022679"/>
    </source>
</evidence>
<comment type="pathway">
    <text evidence="5">Amino-acid biosynthesis; L-tryptophan biosynthesis; L-tryptophan from chorismate: step 2/5.</text>
</comment>
<name>A0ABS4ZB94_9ACTN</name>
<evidence type="ECO:0000313" key="8">
    <source>
        <dbReference type="EMBL" id="MBP2418329.1"/>
    </source>
</evidence>
<dbReference type="NCBIfam" id="TIGR01245">
    <property type="entry name" value="trpD"/>
    <property type="match status" value="1"/>
</dbReference>
<feature type="binding site" evidence="5">
    <location>
        <position position="239"/>
    </location>
    <ligand>
        <name>Mg(2+)</name>
        <dbReference type="ChEBI" id="CHEBI:18420"/>
        <label>2</label>
    </ligand>
</feature>
<comment type="caution">
    <text evidence="5">Lacks conserved residue(s) required for the propagation of feature annotation.</text>
</comment>
<keyword evidence="5" id="KW-0479">Metal-binding</keyword>
<keyword evidence="3 5" id="KW-0822">Tryptophan biosynthesis</keyword>
<comment type="caution">
    <text evidence="8">The sequence shown here is derived from an EMBL/GenBank/DDBJ whole genome shotgun (WGS) entry which is preliminary data.</text>
</comment>
<keyword evidence="1 5" id="KW-0328">Glycosyltransferase</keyword>
<feature type="binding site" evidence="5">
    <location>
        <position position="126"/>
    </location>
    <ligand>
        <name>anthranilate</name>
        <dbReference type="ChEBI" id="CHEBI:16567"/>
        <label>1</label>
    </ligand>
</feature>
<evidence type="ECO:0000313" key="9">
    <source>
        <dbReference type="Proteomes" id="UP000758168"/>
    </source>
</evidence>
<accession>A0ABS4ZB94</accession>
<dbReference type="InterPro" id="IPR000312">
    <property type="entry name" value="Glycosyl_Trfase_fam3"/>
</dbReference>
<evidence type="ECO:0000259" key="6">
    <source>
        <dbReference type="Pfam" id="PF00591"/>
    </source>
</evidence>
<dbReference type="Pfam" id="PF02885">
    <property type="entry name" value="Glycos_trans_3N"/>
    <property type="match status" value="1"/>
</dbReference>
<evidence type="ECO:0000256" key="3">
    <source>
        <dbReference type="ARBA" id="ARBA00022822"/>
    </source>
</evidence>
<organism evidence="8 9">
    <name type="scientific">Microlunatus capsulatus</name>
    <dbReference type="NCBI Taxonomy" id="99117"/>
    <lineage>
        <taxon>Bacteria</taxon>
        <taxon>Bacillati</taxon>
        <taxon>Actinomycetota</taxon>
        <taxon>Actinomycetes</taxon>
        <taxon>Propionibacteriales</taxon>
        <taxon>Propionibacteriaceae</taxon>
        <taxon>Microlunatus</taxon>
    </lineage>
</organism>
<feature type="binding site" evidence="5">
    <location>
        <position position="240"/>
    </location>
    <ligand>
        <name>Mg(2+)</name>
        <dbReference type="ChEBI" id="CHEBI:18420"/>
        <label>1</label>
    </ligand>
</feature>
<feature type="binding site" evidence="5">
    <location>
        <position position="95"/>
    </location>
    <ligand>
        <name>anthranilate</name>
        <dbReference type="ChEBI" id="CHEBI:16567"/>
        <label>1</label>
    </ligand>
</feature>
<dbReference type="PANTHER" id="PTHR43285:SF2">
    <property type="entry name" value="ANTHRANILATE PHOSPHORIBOSYLTRANSFERASE"/>
    <property type="match status" value="1"/>
</dbReference>
<dbReference type="GO" id="GO:0004048">
    <property type="term" value="F:anthranilate phosphoribosyltransferase activity"/>
    <property type="evidence" value="ECO:0007669"/>
    <property type="project" value="UniProtKB-EC"/>
</dbReference>
<reference evidence="8 9" key="1">
    <citation type="submission" date="2021-03" db="EMBL/GenBank/DDBJ databases">
        <title>Sequencing the genomes of 1000 actinobacteria strains.</title>
        <authorList>
            <person name="Klenk H.-P."/>
        </authorList>
    </citation>
    <scope>NUCLEOTIDE SEQUENCE [LARGE SCALE GENOMIC DNA]</scope>
    <source>
        <strain evidence="8 9">DSM 12936</strain>
    </source>
</reference>
<comment type="function">
    <text evidence="5">Catalyzes the transfer of the phosphoribosyl group of 5-phosphorylribose-1-pyrophosphate (PRPP) to anthranilate to yield N-(5'-phosphoribosyl)-anthranilate (PRA).</text>
</comment>
<dbReference type="EC" id="2.4.2.18" evidence="5"/>
<proteinExistence type="inferred from homology"/>
<feature type="binding site" evidence="5">
    <location>
        <position position="181"/>
    </location>
    <ligand>
        <name>anthranilate</name>
        <dbReference type="ChEBI" id="CHEBI:16567"/>
        <label>2</label>
    </ligand>
</feature>
<dbReference type="InterPro" id="IPR017459">
    <property type="entry name" value="Glycosyl_Trfase_fam3_N_dom"/>
</dbReference>
<dbReference type="HAMAP" id="MF_00211">
    <property type="entry name" value="TrpD"/>
    <property type="match status" value="1"/>
</dbReference>
<dbReference type="Gene3D" id="1.20.970.10">
    <property type="entry name" value="Transferase, Pyrimidine Nucleoside Phosphorylase, Chain C"/>
    <property type="match status" value="1"/>
</dbReference>
<evidence type="ECO:0000256" key="4">
    <source>
        <dbReference type="ARBA" id="ARBA00023141"/>
    </source>
</evidence>
<dbReference type="InterPro" id="IPR036320">
    <property type="entry name" value="Glycosyl_Trfase_fam3_N_dom_sf"/>
</dbReference>
<feature type="binding site" evidence="5">
    <location>
        <position position="107"/>
    </location>
    <ligand>
        <name>Mg(2+)</name>
        <dbReference type="ChEBI" id="CHEBI:18420"/>
        <label>1</label>
    </ligand>
</feature>
<dbReference type="PANTHER" id="PTHR43285">
    <property type="entry name" value="ANTHRANILATE PHOSPHORIBOSYLTRANSFERASE"/>
    <property type="match status" value="1"/>
</dbReference>
<evidence type="ECO:0000256" key="1">
    <source>
        <dbReference type="ARBA" id="ARBA00022676"/>
    </source>
</evidence>
<dbReference type="InterPro" id="IPR035902">
    <property type="entry name" value="Nuc_phospho_transferase"/>
</dbReference>
<dbReference type="RefSeq" id="WP_307804278.1">
    <property type="nucleotide sequence ID" value="NZ_BAAAMH010000033.1"/>
</dbReference>
<keyword evidence="9" id="KW-1185">Reference proteome</keyword>
<feature type="binding site" evidence="5">
    <location>
        <begin position="123"/>
        <end position="131"/>
    </location>
    <ligand>
        <name>5-phospho-alpha-D-ribose 1-diphosphate</name>
        <dbReference type="ChEBI" id="CHEBI:58017"/>
    </ligand>
</feature>
<protein>
    <recommendedName>
        <fullName evidence="5">Anthranilate phosphoribosyltransferase</fullName>
        <ecNumber evidence="5">2.4.2.18</ecNumber>
    </recommendedName>
</protein>
<feature type="binding site" evidence="5">
    <location>
        <position position="103"/>
    </location>
    <ligand>
        <name>5-phospho-alpha-D-ribose 1-diphosphate</name>
        <dbReference type="ChEBI" id="CHEBI:58017"/>
    </ligand>
</feature>
<comment type="similarity">
    <text evidence="5">Belongs to the anthranilate phosphoribosyltransferase family.</text>
</comment>
<feature type="binding site" evidence="5">
    <location>
        <begin position="105"/>
        <end position="108"/>
    </location>
    <ligand>
        <name>5-phospho-alpha-D-ribose 1-diphosphate</name>
        <dbReference type="ChEBI" id="CHEBI:58017"/>
    </ligand>
</feature>
<evidence type="ECO:0000259" key="7">
    <source>
        <dbReference type="Pfam" id="PF02885"/>
    </source>
</evidence>
<dbReference type="Pfam" id="PF00591">
    <property type="entry name" value="Glycos_transf_3"/>
    <property type="match status" value="1"/>
</dbReference>
<feature type="binding site" evidence="5">
    <location>
        <position position="135"/>
    </location>
    <ligand>
        <name>5-phospho-alpha-D-ribose 1-diphosphate</name>
        <dbReference type="ChEBI" id="CHEBI:58017"/>
    </ligand>
</feature>
<dbReference type="EMBL" id="JAGIOB010000001">
    <property type="protein sequence ID" value="MBP2418329.1"/>
    <property type="molecule type" value="Genomic_DNA"/>
</dbReference>
<feature type="binding site" evidence="5">
    <location>
        <position position="95"/>
    </location>
    <ligand>
        <name>5-phospho-alpha-D-ribose 1-diphosphate</name>
        <dbReference type="ChEBI" id="CHEBI:58017"/>
    </ligand>
</feature>